<protein>
    <recommendedName>
        <fullName evidence="4">Histidine ammonia-lyase</fullName>
    </recommendedName>
</protein>
<dbReference type="OMA" id="WCYGIFE"/>
<dbReference type="GO" id="GO:0003824">
    <property type="term" value="F:catalytic activity"/>
    <property type="evidence" value="ECO:0007669"/>
    <property type="project" value="InterPro"/>
</dbReference>
<dbReference type="Gene3D" id="1.10.275.10">
    <property type="entry name" value="Fumarase/aspartase (N-terminal domain)"/>
    <property type="match status" value="1"/>
</dbReference>
<name>A0A151ZAL2_TIELA</name>
<dbReference type="AlphaFoldDB" id="A0A151ZAL2"/>
<accession>A0A151ZAL2</accession>
<evidence type="ECO:0000256" key="1">
    <source>
        <dbReference type="ARBA" id="ARBA00007238"/>
    </source>
</evidence>
<dbReference type="InterPro" id="IPR008948">
    <property type="entry name" value="L-Aspartase-like"/>
</dbReference>
<dbReference type="Pfam" id="PF00221">
    <property type="entry name" value="Lyase_aromatic"/>
    <property type="match status" value="1"/>
</dbReference>
<dbReference type="PANTHER" id="PTHR10362">
    <property type="entry name" value="HISTIDINE AMMONIA-LYASE"/>
    <property type="match status" value="1"/>
</dbReference>
<dbReference type="EMBL" id="LODT01000035">
    <property type="protein sequence ID" value="KYQ90968.1"/>
    <property type="molecule type" value="Genomic_DNA"/>
</dbReference>
<dbReference type="Proteomes" id="UP000076078">
    <property type="component" value="Unassembled WGS sequence"/>
</dbReference>
<dbReference type="FunCoup" id="A0A151ZAL2">
    <property type="interactions" value="425"/>
</dbReference>
<keyword evidence="3" id="KW-1185">Reference proteome</keyword>
<reference evidence="2 3" key="1">
    <citation type="submission" date="2015-12" db="EMBL/GenBank/DDBJ databases">
        <title>Dictyostelia acquired genes for synthesis and detection of signals that induce cell-type specialization by lateral gene transfer from prokaryotes.</title>
        <authorList>
            <person name="Gloeckner G."/>
            <person name="Schaap P."/>
        </authorList>
    </citation>
    <scope>NUCLEOTIDE SEQUENCE [LARGE SCALE GENOMIC DNA]</scope>
    <source>
        <strain evidence="2 3">TK</strain>
    </source>
</reference>
<evidence type="ECO:0000313" key="3">
    <source>
        <dbReference type="Proteomes" id="UP000076078"/>
    </source>
</evidence>
<evidence type="ECO:0008006" key="4">
    <source>
        <dbReference type="Google" id="ProtNLM"/>
    </source>
</evidence>
<comment type="caution">
    <text evidence="2">The sequence shown here is derived from an EMBL/GenBank/DDBJ whole genome shotgun (WGS) entry which is preliminary data.</text>
</comment>
<dbReference type="InterPro" id="IPR024083">
    <property type="entry name" value="Fumarase/histidase_N"/>
</dbReference>
<dbReference type="STRING" id="361077.A0A151ZAL2"/>
<proteinExistence type="inferred from homology"/>
<dbReference type="OrthoDB" id="10051290at2759"/>
<dbReference type="InterPro" id="IPR001106">
    <property type="entry name" value="Aromatic_Lyase"/>
</dbReference>
<organism evidence="2 3">
    <name type="scientific">Tieghemostelium lacteum</name>
    <name type="common">Slime mold</name>
    <name type="synonym">Dictyostelium lacteum</name>
    <dbReference type="NCBI Taxonomy" id="361077"/>
    <lineage>
        <taxon>Eukaryota</taxon>
        <taxon>Amoebozoa</taxon>
        <taxon>Evosea</taxon>
        <taxon>Eumycetozoa</taxon>
        <taxon>Dictyostelia</taxon>
        <taxon>Dictyosteliales</taxon>
        <taxon>Raperosteliaceae</taxon>
        <taxon>Tieghemostelium</taxon>
    </lineage>
</organism>
<dbReference type="InParanoid" id="A0A151ZAL2"/>
<evidence type="ECO:0000313" key="2">
    <source>
        <dbReference type="EMBL" id="KYQ90968.1"/>
    </source>
</evidence>
<comment type="similarity">
    <text evidence="1">Belongs to the PAL/histidase family.</text>
</comment>
<dbReference type="Gene3D" id="1.20.200.10">
    <property type="entry name" value="Fumarase/aspartase (Central domain)"/>
    <property type="match status" value="1"/>
</dbReference>
<sequence length="516" mass="57092">MNSQNTDVILLTSDKLNIKQIVLFSKKKIKFTVSERSIEKVKLAREVIERIVENKIPSYGITTGVGSQKDYIVERSVMNDFQHQLLTAHSTVMTNSYVPDQVVRASLLIQLNLFCSGTSGISIETFNKLIARLQDDNLPLSVDNCSVGASDIVSLSQMSLNLFNKSIPLPNGQELQVPKLRDSDKLENVVEPQPFKLQPKEGLSLMNSNSLTLAQGVLLLYEIQGFLKALDLVAAFSLEGFRANLTSINQNVYQIHNQAGQVQSANNINSLLSFSKLWSIQEEARFVQDPLSFRCITQIHGAAYSSYDWCSGIYEKEVNLPVDNPLVSLEDQNVYSHGNMENTLLALSMDTLRSALCKCIRTSGERIHKLHWPQFSGLSTGLSQGNGMASGGVQFLNLSHLASSSISHCGYLSNPTLNQYQGQLADGVEDVAGMAPLSISCTKKLLDDGWKVLTIELIIAIWAINYRNIPVTSIGFGLRSLHNLVLPLLPIGKEGEKVFDTRPIESILRDYISDNQ</sequence>
<gene>
    <name evidence="2" type="ORF">DLAC_07852</name>
</gene>
<dbReference type="SUPFAM" id="SSF48557">
    <property type="entry name" value="L-aspartase-like"/>
    <property type="match status" value="1"/>
</dbReference>